<dbReference type="Proteomes" id="UP000766550">
    <property type="component" value="Unassembled WGS sequence"/>
</dbReference>
<feature type="domain" description="Calcineurin-like phosphoesterase" evidence="2">
    <location>
        <begin position="1"/>
        <end position="155"/>
    </location>
</feature>
<protein>
    <recommendedName>
        <fullName evidence="1">Phosphoesterase</fullName>
        <ecNumber evidence="1">3.1.4.-</ecNumber>
    </recommendedName>
</protein>
<dbReference type="RefSeq" id="WP_162317242.1">
    <property type="nucleotide sequence ID" value="NZ_JAHQXF010000001.1"/>
</dbReference>
<dbReference type="GO" id="GO:0046872">
    <property type="term" value="F:metal ion binding"/>
    <property type="evidence" value="ECO:0007669"/>
    <property type="project" value="UniProtKB-KW"/>
</dbReference>
<dbReference type="NCBIfam" id="TIGR00040">
    <property type="entry name" value="yfcE"/>
    <property type="match status" value="1"/>
</dbReference>
<dbReference type="GO" id="GO:0016787">
    <property type="term" value="F:hydrolase activity"/>
    <property type="evidence" value="ECO:0007669"/>
    <property type="project" value="UniProtKB-UniRule"/>
</dbReference>
<dbReference type="PANTHER" id="PTHR11124">
    <property type="entry name" value="VACUOLAR SORTING PROTEIN VPS29"/>
    <property type="match status" value="1"/>
</dbReference>
<dbReference type="AlphaFoldDB" id="A0A8J7Y523"/>
<comment type="cofactor">
    <cofactor evidence="1">
        <name>a divalent metal cation</name>
        <dbReference type="ChEBI" id="CHEBI:60240"/>
    </cofactor>
</comment>
<name>A0A8J7Y523_9EURY</name>
<comment type="similarity">
    <text evidence="1">Belongs to the metallophosphoesterase superfamily. YfcE family.</text>
</comment>
<evidence type="ECO:0000313" key="3">
    <source>
        <dbReference type="EMBL" id="MBV0924172.1"/>
    </source>
</evidence>
<accession>A0A8J7Y523</accession>
<dbReference type="EC" id="3.1.4.-" evidence="1"/>
<dbReference type="OrthoDB" id="9959at2157"/>
<reference evidence="3 4" key="1">
    <citation type="submission" date="2021-06" db="EMBL/GenBank/DDBJ databases">
        <title>New haloarchaea isolates fom saline soil.</title>
        <authorList>
            <person name="Duran-Viseras A."/>
            <person name="Sanchez-Porro C.S."/>
            <person name="Ventosa A."/>
        </authorList>
    </citation>
    <scope>NUCLEOTIDE SEQUENCE [LARGE SCALE GENOMIC DNA]</scope>
    <source>
        <strain evidence="3 4">JCM 183640</strain>
    </source>
</reference>
<organism evidence="3 4">
    <name type="scientific">Haloarcula limicola</name>
    <dbReference type="NCBI Taxonomy" id="1429915"/>
    <lineage>
        <taxon>Archaea</taxon>
        <taxon>Methanobacteriati</taxon>
        <taxon>Methanobacteriota</taxon>
        <taxon>Stenosarchaea group</taxon>
        <taxon>Halobacteria</taxon>
        <taxon>Halobacteriales</taxon>
        <taxon>Haloarculaceae</taxon>
        <taxon>Haloarcula</taxon>
    </lineage>
</organism>
<evidence type="ECO:0000256" key="1">
    <source>
        <dbReference type="RuleBase" id="RU362039"/>
    </source>
</evidence>
<dbReference type="EMBL" id="JAHQXF010000001">
    <property type="protein sequence ID" value="MBV0924172.1"/>
    <property type="molecule type" value="Genomic_DNA"/>
</dbReference>
<gene>
    <name evidence="3" type="ORF">KTS45_08125</name>
</gene>
<keyword evidence="1" id="KW-0479">Metal-binding</keyword>
<dbReference type="InterPro" id="IPR024654">
    <property type="entry name" value="Calcineurin-like_PHP_lpxH"/>
</dbReference>
<proteinExistence type="inferred from homology"/>
<keyword evidence="4" id="KW-1185">Reference proteome</keyword>
<evidence type="ECO:0000259" key="2">
    <source>
        <dbReference type="Pfam" id="PF12850"/>
    </source>
</evidence>
<dbReference type="SUPFAM" id="SSF56300">
    <property type="entry name" value="Metallo-dependent phosphatases"/>
    <property type="match status" value="1"/>
</dbReference>
<dbReference type="Pfam" id="PF12850">
    <property type="entry name" value="Metallophos_2"/>
    <property type="match status" value="1"/>
</dbReference>
<evidence type="ECO:0000313" key="4">
    <source>
        <dbReference type="Proteomes" id="UP000766550"/>
    </source>
</evidence>
<dbReference type="Gene3D" id="3.60.21.10">
    <property type="match status" value="1"/>
</dbReference>
<dbReference type="InterPro" id="IPR029052">
    <property type="entry name" value="Metallo-depent_PP-like"/>
</dbReference>
<comment type="caution">
    <text evidence="3">The sequence shown here is derived from an EMBL/GenBank/DDBJ whole genome shotgun (WGS) entry which is preliminary data.</text>
</comment>
<sequence>MDVALISDTHIPSRAAEIPAAFEERIEAADHVIHAGDFDSEGALSNVRAMSSRLTAVAGNMDPRIGLPDRATVELGGVTFVVTHGTGPHRGYEDRVAGIVREEADGADSDAVGVSGHTHEVLDTTHDGVRLLNPGSVTGAAPAERTTMMTATVRDGDLSVTLHER</sequence>
<dbReference type="InterPro" id="IPR000979">
    <property type="entry name" value="Phosphodiesterase_MJ0936/Vps29"/>
</dbReference>